<dbReference type="FunFam" id="3.20.20.100:FF:000004">
    <property type="entry name" value="Oxidoreductase, aldo/keto reductase"/>
    <property type="match status" value="1"/>
</dbReference>
<accession>A0A6G1K8A0</accession>
<dbReference type="Proteomes" id="UP000799428">
    <property type="component" value="Unassembled WGS sequence"/>
</dbReference>
<evidence type="ECO:0000313" key="7">
    <source>
        <dbReference type="EMBL" id="KAF2709044.1"/>
    </source>
</evidence>
<dbReference type="GO" id="GO:0016491">
    <property type="term" value="F:oxidoreductase activity"/>
    <property type="evidence" value="ECO:0007669"/>
    <property type="project" value="UniProtKB-KW"/>
</dbReference>
<comment type="similarity">
    <text evidence="2">Belongs to the aldo/keto reductase family.</text>
</comment>
<evidence type="ECO:0000256" key="2">
    <source>
        <dbReference type="ARBA" id="ARBA00007905"/>
    </source>
</evidence>
<name>A0A6G1K8A0_9PLEO</name>
<keyword evidence="3" id="KW-0521">NADP</keyword>
<dbReference type="InterPro" id="IPR023210">
    <property type="entry name" value="NADP_OxRdtase_dom"/>
</dbReference>
<dbReference type="EMBL" id="MU005771">
    <property type="protein sequence ID" value="KAF2709044.1"/>
    <property type="molecule type" value="Genomic_DNA"/>
</dbReference>
<dbReference type="PANTHER" id="PTHR43364">
    <property type="entry name" value="NADH-SPECIFIC METHYLGLYOXAL REDUCTASE-RELATED"/>
    <property type="match status" value="1"/>
</dbReference>
<keyword evidence="4" id="KW-0560">Oxidoreductase</keyword>
<sequence length="351" mass="39721">MADIKALLKDSKAEYRQLGKSGLKVSVPILGAMSIGDKKWQNWVIEEAEALPLLKAAYDRGLNTWDTANVYSNGASEVIIGKAIKKYKLPREKLVILTKCFGYVGEDPSVRGILFRDEMPQLKDYTNQGGLSRAAIFNAVNASLKRLDLEYIDLLQIHRFDENTPIEETMEALHDLIKSGKVRYIGASSMWAVQFAQMQHVAEKNGWTKFVSMQNHYNLLYREEEREMNRFCNSTGVGLIPWAPLCRGHLARPASAFGSTTRSAGEKERLSLKESDTKIVGRVEELAKKHDWKISHVALAWINKRVTSPIIGFSSEERMDEALGARGLKLTDEEEKYLEELYETRPIQGHT</sequence>
<protein>
    <submittedName>
        <fullName evidence="7">Aldo/keto reductase</fullName>
    </submittedName>
</protein>
<organism evidence="7 8">
    <name type="scientific">Pleomassaria siparia CBS 279.74</name>
    <dbReference type="NCBI Taxonomy" id="1314801"/>
    <lineage>
        <taxon>Eukaryota</taxon>
        <taxon>Fungi</taxon>
        <taxon>Dikarya</taxon>
        <taxon>Ascomycota</taxon>
        <taxon>Pezizomycotina</taxon>
        <taxon>Dothideomycetes</taxon>
        <taxon>Pleosporomycetidae</taxon>
        <taxon>Pleosporales</taxon>
        <taxon>Pleomassariaceae</taxon>
        <taxon>Pleomassaria</taxon>
    </lineage>
</organism>
<keyword evidence="5" id="KW-0843">Virulence</keyword>
<dbReference type="CDD" id="cd19079">
    <property type="entry name" value="AKR_EcYajO-like"/>
    <property type="match status" value="1"/>
</dbReference>
<evidence type="ECO:0000256" key="5">
    <source>
        <dbReference type="ARBA" id="ARBA00023026"/>
    </source>
</evidence>
<dbReference type="Pfam" id="PF00248">
    <property type="entry name" value="Aldo_ket_red"/>
    <property type="match status" value="1"/>
</dbReference>
<reference evidence="7" key="1">
    <citation type="journal article" date="2020" name="Stud. Mycol.">
        <title>101 Dothideomycetes genomes: a test case for predicting lifestyles and emergence of pathogens.</title>
        <authorList>
            <person name="Haridas S."/>
            <person name="Albert R."/>
            <person name="Binder M."/>
            <person name="Bloem J."/>
            <person name="Labutti K."/>
            <person name="Salamov A."/>
            <person name="Andreopoulos B."/>
            <person name="Baker S."/>
            <person name="Barry K."/>
            <person name="Bills G."/>
            <person name="Bluhm B."/>
            <person name="Cannon C."/>
            <person name="Castanera R."/>
            <person name="Culley D."/>
            <person name="Daum C."/>
            <person name="Ezra D."/>
            <person name="Gonzalez J."/>
            <person name="Henrissat B."/>
            <person name="Kuo A."/>
            <person name="Liang C."/>
            <person name="Lipzen A."/>
            <person name="Lutzoni F."/>
            <person name="Magnuson J."/>
            <person name="Mondo S."/>
            <person name="Nolan M."/>
            <person name="Ohm R."/>
            <person name="Pangilinan J."/>
            <person name="Park H.-J."/>
            <person name="Ramirez L."/>
            <person name="Alfaro M."/>
            <person name="Sun H."/>
            <person name="Tritt A."/>
            <person name="Yoshinaga Y."/>
            <person name="Zwiers L.-H."/>
            <person name="Turgeon B."/>
            <person name="Goodwin S."/>
            <person name="Spatafora J."/>
            <person name="Crous P."/>
            <person name="Grigoriev I."/>
        </authorList>
    </citation>
    <scope>NUCLEOTIDE SEQUENCE</scope>
    <source>
        <strain evidence="7">CBS 279.74</strain>
    </source>
</reference>
<dbReference type="SUPFAM" id="SSF51430">
    <property type="entry name" value="NAD(P)-linked oxidoreductase"/>
    <property type="match status" value="1"/>
</dbReference>
<evidence type="ECO:0000256" key="1">
    <source>
        <dbReference type="ARBA" id="ARBA00004685"/>
    </source>
</evidence>
<evidence type="ECO:0000313" key="8">
    <source>
        <dbReference type="Proteomes" id="UP000799428"/>
    </source>
</evidence>
<evidence type="ECO:0000256" key="3">
    <source>
        <dbReference type="ARBA" id="ARBA00022857"/>
    </source>
</evidence>
<feature type="domain" description="NADP-dependent oxidoreductase" evidence="6">
    <location>
        <begin position="29"/>
        <end position="343"/>
    </location>
</feature>
<dbReference type="GO" id="GO:0005829">
    <property type="term" value="C:cytosol"/>
    <property type="evidence" value="ECO:0007669"/>
    <property type="project" value="UniProtKB-ARBA"/>
</dbReference>
<evidence type="ECO:0000256" key="4">
    <source>
        <dbReference type="ARBA" id="ARBA00023002"/>
    </source>
</evidence>
<comment type="pathway">
    <text evidence="1">Mycotoxin biosynthesis.</text>
</comment>
<dbReference type="InterPro" id="IPR050523">
    <property type="entry name" value="AKR_Detox_Biosynth"/>
</dbReference>
<proteinExistence type="inferred from homology"/>
<keyword evidence="8" id="KW-1185">Reference proteome</keyword>
<dbReference type="InterPro" id="IPR036812">
    <property type="entry name" value="NAD(P)_OxRdtase_dom_sf"/>
</dbReference>
<dbReference type="PANTHER" id="PTHR43364:SF9">
    <property type="entry name" value="OXIDOREDUCTASE"/>
    <property type="match status" value="1"/>
</dbReference>
<dbReference type="AlphaFoldDB" id="A0A6G1K8A0"/>
<dbReference type="OrthoDB" id="48988at2759"/>
<dbReference type="Gene3D" id="3.20.20.100">
    <property type="entry name" value="NADP-dependent oxidoreductase domain"/>
    <property type="match status" value="1"/>
</dbReference>
<evidence type="ECO:0000259" key="6">
    <source>
        <dbReference type="Pfam" id="PF00248"/>
    </source>
</evidence>
<gene>
    <name evidence="7" type="ORF">K504DRAFT_477409</name>
</gene>